<evidence type="ECO:0000256" key="1">
    <source>
        <dbReference type="SAM" id="MobiDB-lite"/>
    </source>
</evidence>
<dbReference type="KEGG" id="psco:LY89DRAFT_727588"/>
<protein>
    <recommendedName>
        <fullName evidence="2">2EXR domain-containing protein</fullName>
    </recommendedName>
</protein>
<dbReference type="InterPro" id="IPR045518">
    <property type="entry name" value="2EXR"/>
</dbReference>
<dbReference type="RefSeq" id="XP_018078921.1">
    <property type="nucleotide sequence ID" value="XM_018219169.1"/>
</dbReference>
<feature type="region of interest" description="Disordered" evidence="1">
    <location>
        <begin position="1"/>
        <end position="28"/>
    </location>
</feature>
<evidence type="ECO:0000313" key="4">
    <source>
        <dbReference type="Proteomes" id="UP000070700"/>
    </source>
</evidence>
<evidence type="ECO:0000259" key="2">
    <source>
        <dbReference type="Pfam" id="PF20150"/>
    </source>
</evidence>
<dbReference type="OrthoDB" id="3596450at2759"/>
<feature type="compositionally biased region" description="Polar residues" evidence="1">
    <location>
        <begin position="16"/>
        <end position="25"/>
    </location>
</feature>
<evidence type="ECO:0000313" key="3">
    <source>
        <dbReference type="EMBL" id="KUJ24566.1"/>
    </source>
</evidence>
<keyword evidence="4" id="KW-1185">Reference proteome</keyword>
<proteinExistence type="predicted"/>
<feature type="domain" description="2EXR" evidence="2">
    <location>
        <begin position="149"/>
        <end position="248"/>
    </location>
</feature>
<sequence length="492" mass="56825">MADNVLSPEVALVTEETPSQNSKMPQSEELAIQTSALHLWQGAQNDAEHVQPKINEAQNGQHAEQQVRVPTNRKLKSSAEQERRLGLRLPSMADFLAVMTKNPEWRVYNPEFWKILPPSEALGPVALAFMSQTCLVPWPKAAVQAEPTFTPFPRLPAELRLKIWECALPDARVVPFRRRSHKVGIERPLYTLDSNERRLTGAHLACWESWTVFLEHYQKIKLWKGDFRVSDGKYNFAQGYFDMKRDTLFITHALLHSLRSILDLRLLQHIAVGVYKRVGSDGMPLWYLATCMCPELVSYTYVPTGRTRVQSSKASLREYRLIEADDLKYTLCDKTTDFHDLSKFQSTDDNEGFLNQYLRIVPFIQQQIDETIEQFRKSPDFRIPAFKICVLMLQEPANHGRWLVQKLDVAPVDKREHPLGVTFHTYKPIVRDVYSMLCLKDAVASYRVFYMKPDGALVSCYDDVREIFDEDKLVDTKKESEGVLQLIRLKDY</sequence>
<organism evidence="3 4">
    <name type="scientific">Mollisia scopiformis</name>
    <name type="common">Conifer needle endophyte fungus</name>
    <name type="synonym">Phialocephala scopiformis</name>
    <dbReference type="NCBI Taxonomy" id="149040"/>
    <lineage>
        <taxon>Eukaryota</taxon>
        <taxon>Fungi</taxon>
        <taxon>Dikarya</taxon>
        <taxon>Ascomycota</taxon>
        <taxon>Pezizomycotina</taxon>
        <taxon>Leotiomycetes</taxon>
        <taxon>Helotiales</taxon>
        <taxon>Mollisiaceae</taxon>
        <taxon>Mollisia</taxon>
    </lineage>
</organism>
<name>A0A194XWQ4_MOLSC</name>
<accession>A0A194XWQ4</accession>
<dbReference type="Pfam" id="PF20150">
    <property type="entry name" value="2EXR"/>
    <property type="match status" value="1"/>
</dbReference>
<dbReference type="AlphaFoldDB" id="A0A194XWQ4"/>
<dbReference type="InParanoid" id="A0A194XWQ4"/>
<gene>
    <name evidence="3" type="ORF">LY89DRAFT_727588</name>
</gene>
<dbReference type="Proteomes" id="UP000070700">
    <property type="component" value="Unassembled WGS sequence"/>
</dbReference>
<reference evidence="3 4" key="1">
    <citation type="submission" date="2015-10" db="EMBL/GenBank/DDBJ databases">
        <title>Full genome of DAOMC 229536 Phialocephala scopiformis, a fungal endophyte of spruce producing the potent anti-insectan compound rugulosin.</title>
        <authorList>
            <consortium name="DOE Joint Genome Institute"/>
            <person name="Walker A.K."/>
            <person name="Frasz S.L."/>
            <person name="Seifert K.A."/>
            <person name="Miller J.D."/>
            <person name="Mondo S.J."/>
            <person name="Labutti K."/>
            <person name="Lipzen A."/>
            <person name="Dockter R."/>
            <person name="Kennedy M."/>
            <person name="Grigoriev I.V."/>
            <person name="Spatafora J.W."/>
        </authorList>
    </citation>
    <scope>NUCLEOTIDE SEQUENCE [LARGE SCALE GENOMIC DNA]</scope>
    <source>
        <strain evidence="3 4">CBS 120377</strain>
    </source>
</reference>
<dbReference type="EMBL" id="KQ947404">
    <property type="protein sequence ID" value="KUJ24566.1"/>
    <property type="molecule type" value="Genomic_DNA"/>
</dbReference>
<dbReference type="PANTHER" id="PTHR35910">
    <property type="entry name" value="2EXR DOMAIN-CONTAINING PROTEIN"/>
    <property type="match status" value="1"/>
</dbReference>
<dbReference type="GeneID" id="28828895"/>
<dbReference type="PANTHER" id="PTHR35910:SF6">
    <property type="entry name" value="2EXR DOMAIN-CONTAINING PROTEIN"/>
    <property type="match status" value="1"/>
</dbReference>